<feature type="compositionally biased region" description="Low complexity" evidence="4">
    <location>
        <begin position="794"/>
        <end position="805"/>
    </location>
</feature>
<dbReference type="CDD" id="cd06224">
    <property type="entry name" value="REM"/>
    <property type="match status" value="1"/>
</dbReference>
<proteinExistence type="predicted"/>
<evidence type="ECO:0000256" key="1">
    <source>
        <dbReference type="ARBA" id="ARBA00022658"/>
    </source>
</evidence>
<feature type="region of interest" description="Disordered" evidence="4">
    <location>
        <begin position="619"/>
        <end position="679"/>
    </location>
</feature>
<evidence type="ECO:0000259" key="6">
    <source>
        <dbReference type="PROSITE" id="PS50212"/>
    </source>
</evidence>
<dbReference type="PROSITE" id="PS50009">
    <property type="entry name" value="RASGEF_CAT"/>
    <property type="match status" value="1"/>
</dbReference>
<dbReference type="SMART" id="SM00147">
    <property type="entry name" value="RasGEF"/>
    <property type="match status" value="1"/>
</dbReference>
<keyword evidence="1 3" id="KW-0344">Guanine-nucleotide releasing factor</keyword>
<dbReference type="SMART" id="SM00229">
    <property type="entry name" value="RasGEFN"/>
    <property type="match status" value="1"/>
</dbReference>
<dbReference type="InterPro" id="IPR019804">
    <property type="entry name" value="Ras_G-nucl-exch_fac_CS"/>
</dbReference>
<dbReference type="Gene3D" id="1.10.840.10">
    <property type="entry name" value="Ras guanine-nucleotide exchange factors catalytic domain"/>
    <property type="match status" value="1"/>
</dbReference>
<feature type="compositionally biased region" description="Low complexity" evidence="4">
    <location>
        <begin position="365"/>
        <end position="374"/>
    </location>
</feature>
<protein>
    <recommendedName>
        <fullName evidence="2">CRK SH3-binding GNRP</fullName>
    </recommendedName>
</protein>
<feature type="compositionally biased region" description="Basic and acidic residues" evidence="4">
    <location>
        <begin position="59"/>
        <end position="68"/>
    </location>
</feature>
<dbReference type="CDD" id="cd00155">
    <property type="entry name" value="RasGEF"/>
    <property type="match status" value="1"/>
</dbReference>
<dbReference type="GeneID" id="107267109"/>
<evidence type="ECO:0000256" key="2">
    <source>
        <dbReference type="ARBA" id="ARBA00083313"/>
    </source>
</evidence>
<dbReference type="PROSITE" id="PS00720">
    <property type="entry name" value="RASGEF"/>
    <property type="match status" value="1"/>
</dbReference>
<evidence type="ECO:0000313" key="7">
    <source>
        <dbReference type="Proteomes" id="UP000694920"/>
    </source>
</evidence>
<feature type="region of interest" description="Disordered" evidence="4">
    <location>
        <begin position="754"/>
        <end position="816"/>
    </location>
</feature>
<feature type="region of interest" description="Disordered" evidence="4">
    <location>
        <begin position="908"/>
        <end position="939"/>
    </location>
</feature>
<dbReference type="KEGG" id="ccin:107267109"/>
<feature type="domain" description="Ras-GEF" evidence="5">
    <location>
        <begin position="1129"/>
        <end position="1357"/>
    </location>
</feature>
<dbReference type="SUPFAM" id="SSF48366">
    <property type="entry name" value="Ras GEF"/>
    <property type="match status" value="1"/>
</dbReference>
<dbReference type="InterPro" id="IPR023578">
    <property type="entry name" value="Ras_GEF_dom_sf"/>
</dbReference>
<evidence type="ECO:0000313" key="8">
    <source>
        <dbReference type="RefSeq" id="XP_015593862.1"/>
    </source>
</evidence>
<dbReference type="CTD" id="31618"/>
<sequence>MPQYDDSFLDSPLFRRRVKSYSVRKESASRPQGSKVTATPLLLAVTNLRSLVASPSGCRSEEVEERSGGKARGGKLARRARSFKEDFLEKLSQMRSPGAAGGNAAVAGGLPPGLGEGSAVGAGVGMNVTRGPGSAVGVRAASPSSPRTPRDKNPSSADSPDKNPLRDLHIHVRQVQLALLHFRDVVSKKKLEMLPGNGTIVLDTITTIHTVLKSYLLYENSSTLGSATNQVYQALAQLLKLCDDVLLHGDQSSALDTENVTHVIGLVEDAVKNLVSLAHEKISNRQKPAAVVSNNSRISGYGPELTPQRNSLPDIPLTPRERQILEQTATSNSLVRSSHSSESILGRDSSPPPKPPLPDRANVYLSEETSSAETPLPPPLPPKRRTRTHQLLDGSDALLGSSLDRVSLRSRSPEDCSSLLSASAGSLDSALNHSRDEDEIRAIMGPNDESLNDSMDLSLMATIQGMQMNGSSSCGCWDTSDSSLPSTMLLGQQTPQEMLAPLAGIEGKMERLSTQTQESGFVSMHSQRSSSQSYTAASSATSKRSSQQSSVSYNAQTFSSQQQSFSQQKLSMDSNGSVFSQRMIKSSKSTLSTTNLMGTSSDSGLIEKLVNEFEMQPSMLDIANGGPPALPEKRSKRRRERQPSQYDNVPENEHLSTCSLHFSSSDSTDGSKPPPLPLKKRHMFHSVAYSVMAYMEMFGNCSHSNNDFISGLGMRHSVADYNSMQAEWQQHEIALTTTQSCSFMAHTMTSLHDSSSISITMKPPTREGVSNDSSLPPALPPKRSRFVKSNNVTSPSPAAPEASVAPSPPRLSPSPPLVVVATTAARTSPSSTMQMHLKSQMQQVPISSTGSLLGSATNIKSEGVTSIAEKKELGAQFIPMIPVTSTGSTPTVITGSYGDTHSIASARVSSPATPVKTTRETAMCAASDTSRSERSALSSLPVEESTLELRDIDQDESILDELDISKYLVLKKPEEEGPDIRGGHPDALLIHATKANKHDEKESDFLYQEAFLTTYRTFMSPLELIRKLHRRHQRFSCVPDVVKQRAAREAFSLLVRVVSDLTMSDLDDVLLQTLMGFVQQLVCSGDLTMAKALRVKILEKHSMKQHQAAQPILSSLSVSTKQASLLDFKSEQIAEQMTLLDADLFMKIEIPEVLIWAQEQNEERSPNLTRFTEHFNKMSYWARSRILEHRLENEAKDREKYVVKFIKIMKHLRKINNFNSYLALLSALDSAPIRRLEWQKHITEGLKEYCALIDSSSSFRAYRQALAETQPPCIPYIGLVLQDLTFVHIGNNDLLMDGTINFSKRWQQFNIVENMKRFKKGTYSFKKHERIITFFNNFSDFLCEEAMWQISESIKPRGGKKNQTQN</sequence>
<dbReference type="InterPro" id="IPR001895">
    <property type="entry name" value="RASGEF_cat_dom"/>
</dbReference>
<dbReference type="PANTHER" id="PTHR23113">
    <property type="entry name" value="GUANINE NUCLEOTIDE EXCHANGE FACTOR"/>
    <property type="match status" value="1"/>
</dbReference>
<dbReference type="Gene3D" id="1.20.870.10">
    <property type="entry name" value="Son of sevenless (SoS) protein Chain: S domain 1"/>
    <property type="match status" value="1"/>
</dbReference>
<dbReference type="GO" id="GO:0005085">
    <property type="term" value="F:guanyl-nucleotide exchange factor activity"/>
    <property type="evidence" value="ECO:0007669"/>
    <property type="project" value="UniProtKB-KW"/>
</dbReference>
<dbReference type="Pfam" id="PF00618">
    <property type="entry name" value="RasGEF_N"/>
    <property type="match status" value="1"/>
</dbReference>
<dbReference type="Proteomes" id="UP000694920">
    <property type="component" value="Unplaced"/>
</dbReference>
<feature type="region of interest" description="Disordered" evidence="4">
    <location>
        <begin position="512"/>
        <end position="555"/>
    </location>
</feature>
<dbReference type="InterPro" id="IPR008937">
    <property type="entry name" value="Ras-like_GEF"/>
</dbReference>
<dbReference type="GO" id="GO:0007265">
    <property type="term" value="P:Ras protein signal transduction"/>
    <property type="evidence" value="ECO:0007669"/>
    <property type="project" value="TreeGrafter"/>
</dbReference>
<dbReference type="InterPro" id="IPR000651">
    <property type="entry name" value="Ras-like_Gua-exchang_fac_N"/>
</dbReference>
<reference evidence="8" key="1">
    <citation type="submission" date="2025-08" db="UniProtKB">
        <authorList>
            <consortium name="RefSeq"/>
        </authorList>
    </citation>
    <scope>IDENTIFICATION</scope>
</reference>
<keyword evidence="7" id="KW-1185">Reference proteome</keyword>
<gene>
    <name evidence="8" type="primary">LOC107267109</name>
</gene>
<dbReference type="FunFam" id="1.10.840.10:FF:000009">
    <property type="entry name" value="rap guanine nucleotide exchange factor 1"/>
    <property type="match status" value="1"/>
</dbReference>
<feature type="region of interest" description="Disordered" evidence="4">
    <location>
        <begin position="131"/>
        <end position="165"/>
    </location>
</feature>
<dbReference type="Pfam" id="PF00617">
    <property type="entry name" value="RasGEF"/>
    <property type="match status" value="1"/>
</dbReference>
<dbReference type="RefSeq" id="XP_015593862.1">
    <property type="nucleotide sequence ID" value="XM_015738376.2"/>
</dbReference>
<evidence type="ECO:0000256" key="3">
    <source>
        <dbReference type="PROSITE-ProRule" id="PRU00168"/>
    </source>
</evidence>
<organism evidence="7 8">
    <name type="scientific">Cephus cinctus</name>
    <name type="common">Wheat stem sawfly</name>
    <dbReference type="NCBI Taxonomy" id="211228"/>
    <lineage>
        <taxon>Eukaryota</taxon>
        <taxon>Metazoa</taxon>
        <taxon>Ecdysozoa</taxon>
        <taxon>Arthropoda</taxon>
        <taxon>Hexapoda</taxon>
        <taxon>Insecta</taxon>
        <taxon>Pterygota</taxon>
        <taxon>Neoptera</taxon>
        <taxon>Endopterygota</taxon>
        <taxon>Hymenoptera</taxon>
        <taxon>Cephoidea</taxon>
        <taxon>Cephidae</taxon>
        <taxon>Cephus</taxon>
    </lineage>
</organism>
<dbReference type="InterPro" id="IPR036964">
    <property type="entry name" value="RASGEF_cat_dom_sf"/>
</dbReference>
<feature type="compositionally biased region" description="Pro residues" evidence="4">
    <location>
        <begin position="806"/>
        <end position="816"/>
    </location>
</feature>
<feature type="region of interest" description="Disordered" evidence="4">
    <location>
        <begin position="285"/>
        <end position="387"/>
    </location>
</feature>
<feature type="compositionally biased region" description="Low complexity" evidence="4">
    <location>
        <begin position="526"/>
        <end position="555"/>
    </location>
</feature>
<feature type="region of interest" description="Disordered" evidence="4">
    <location>
        <begin position="56"/>
        <end position="78"/>
    </location>
</feature>
<feature type="compositionally biased region" description="Polar residues" evidence="4">
    <location>
        <begin position="325"/>
        <end position="343"/>
    </location>
</feature>
<name>A0AAJ7BTJ4_CEPCN</name>
<dbReference type="PROSITE" id="PS50212">
    <property type="entry name" value="RASGEF_NTER"/>
    <property type="match status" value="1"/>
</dbReference>
<dbReference type="GO" id="GO:0005886">
    <property type="term" value="C:plasma membrane"/>
    <property type="evidence" value="ECO:0007669"/>
    <property type="project" value="TreeGrafter"/>
</dbReference>
<feature type="compositionally biased region" description="Polar residues" evidence="4">
    <location>
        <begin position="655"/>
        <end position="670"/>
    </location>
</feature>
<accession>A0AAJ7BTJ4</accession>
<evidence type="ECO:0000256" key="4">
    <source>
        <dbReference type="SAM" id="MobiDB-lite"/>
    </source>
</evidence>
<evidence type="ECO:0000259" key="5">
    <source>
        <dbReference type="PROSITE" id="PS50009"/>
    </source>
</evidence>
<dbReference type="PANTHER" id="PTHR23113:SF224">
    <property type="entry name" value="RAP GUANINE NUCLEOTIDE EXCHANGE FACTOR 1"/>
    <property type="match status" value="1"/>
</dbReference>
<feature type="compositionally biased region" description="Basic and acidic residues" evidence="4">
    <location>
        <begin position="148"/>
        <end position="165"/>
    </location>
</feature>
<feature type="domain" description="N-terminal Ras-GEF" evidence="6">
    <location>
        <begin position="976"/>
        <end position="1102"/>
    </location>
</feature>